<sequence length="106" mass="12010">MLSSLQCVQKREIRWDKYVACWCGSVICVKYSRERQNCMGVSTPHASYQRAPCRQRSRHHANVRLGVGDPKTNSSKVPIDTPTYTHVGERSYAHMLGWGVRSSQAA</sequence>
<protein>
    <submittedName>
        <fullName evidence="1">Uncharacterized protein</fullName>
    </submittedName>
</protein>
<evidence type="ECO:0000313" key="2">
    <source>
        <dbReference type="Proteomes" id="UP001359559"/>
    </source>
</evidence>
<keyword evidence="2" id="KW-1185">Reference proteome</keyword>
<gene>
    <name evidence="1" type="ORF">RJT34_17714</name>
</gene>
<name>A0AAN9J9V1_CLITE</name>
<dbReference type="AlphaFoldDB" id="A0AAN9J9V1"/>
<dbReference type="Proteomes" id="UP001359559">
    <property type="component" value="Unassembled WGS sequence"/>
</dbReference>
<comment type="caution">
    <text evidence="1">The sequence shown here is derived from an EMBL/GenBank/DDBJ whole genome shotgun (WGS) entry which is preliminary data.</text>
</comment>
<organism evidence="1 2">
    <name type="scientific">Clitoria ternatea</name>
    <name type="common">Butterfly pea</name>
    <dbReference type="NCBI Taxonomy" id="43366"/>
    <lineage>
        <taxon>Eukaryota</taxon>
        <taxon>Viridiplantae</taxon>
        <taxon>Streptophyta</taxon>
        <taxon>Embryophyta</taxon>
        <taxon>Tracheophyta</taxon>
        <taxon>Spermatophyta</taxon>
        <taxon>Magnoliopsida</taxon>
        <taxon>eudicotyledons</taxon>
        <taxon>Gunneridae</taxon>
        <taxon>Pentapetalae</taxon>
        <taxon>rosids</taxon>
        <taxon>fabids</taxon>
        <taxon>Fabales</taxon>
        <taxon>Fabaceae</taxon>
        <taxon>Papilionoideae</taxon>
        <taxon>50 kb inversion clade</taxon>
        <taxon>NPAAA clade</taxon>
        <taxon>indigoferoid/millettioid clade</taxon>
        <taxon>Phaseoleae</taxon>
        <taxon>Clitoria</taxon>
    </lineage>
</organism>
<dbReference type="EMBL" id="JAYKXN010000004">
    <property type="protein sequence ID" value="KAK7294817.1"/>
    <property type="molecule type" value="Genomic_DNA"/>
</dbReference>
<reference evidence="1 2" key="1">
    <citation type="submission" date="2024-01" db="EMBL/GenBank/DDBJ databases">
        <title>The genomes of 5 underutilized Papilionoideae crops provide insights into root nodulation and disease resistance.</title>
        <authorList>
            <person name="Yuan L."/>
        </authorList>
    </citation>
    <scope>NUCLEOTIDE SEQUENCE [LARGE SCALE GENOMIC DNA]</scope>
    <source>
        <strain evidence="1">LY-2023</strain>
        <tissue evidence="1">Leaf</tissue>
    </source>
</reference>
<proteinExistence type="predicted"/>
<accession>A0AAN9J9V1</accession>
<evidence type="ECO:0000313" key="1">
    <source>
        <dbReference type="EMBL" id="KAK7294817.1"/>
    </source>
</evidence>